<evidence type="ECO:0000313" key="3">
    <source>
        <dbReference type="Proteomes" id="UP001341281"/>
    </source>
</evidence>
<accession>A0AAQ3TM22</accession>
<name>A0AAQ3TM22_PASNO</name>
<dbReference type="Proteomes" id="UP001341281">
    <property type="component" value="Chromosome 05"/>
</dbReference>
<reference evidence="2 3" key="1">
    <citation type="submission" date="2024-02" db="EMBL/GenBank/DDBJ databases">
        <title>High-quality chromosome-scale genome assembly of Pensacola bahiagrass (Paspalum notatum Flugge var. saurae).</title>
        <authorList>
            <person name="Vega J.M."/>
            <person name="Podio M."/>
            <person name="Orjuela J."/>
            <person name="Siena L.A."/>
            <person name="Pessino S.C."/>
            <person name="Combes M.C."/>
            <person name="Mariac C."/>
            <person name="Albertini E."/>
            <person name="Pupilli F."/>
            <person name="Ortiz J.P.A."/>
            <person name="Leblanc O."/>
        </authorList>
    </citation>
    <scope>NUCLEOTIDE SEQUENCE [LARGE SCALE GENOMIC DNA]</scope>
    <source>
        <strain evidence="2">R1</strain>
        <tissue evidence="2">Leaf</tissue>
    </source>
</reference>
<feature type="compositionally biased region" description="Basic residues" evidence="1">
    <location>
        <begin position="1"/>
        <end position="10"/>
    </location>
</feature>
<evidence type="ECO:0000313" key="2">
    <source>
        <dbReference type="EMBL" id="WVZ74812.1"/>
    </source>
</evidence>
<feature type="region of interest" description="Disordered" evidence="1">
    <location>
        <begin position="1"/>
        <end position="53"/>
    </location>
</feature>
<dbReference type="EMBL" id="CP144749">
    <property type="protein sequence ID" value="WVZ74812.1"/>
    <property type="molecule type" value="Genomic_DNA"/>
</dbReference>
<proteinExistence type="predicted"/>
<sequence>MPVRRRRPHHCPPLSPVGSLAHPSSSTCRTAAAPRNHRGEALAGSAREEEQGAKHLEIRPTTALPSLLIEDSPLLIDLAHPTVGLAIYGARPTPVSFSCHPWAPLGFVPCLRRLDAQRPLPIVFQFSRLPIPLTCPGHPCAEAAPLPSASRMPVRRRRPHHCPPLSPVGSLAHPPSSTRRTAAAPRNHRGEALAGSAREEEQGAKHLEIRPTTALPSLLIEISSIKFLI</sequence>
<feature type="region of interest" description="Disordered" evidence="1">
    <location>
        <begin position="154"/>
        <end position="208"/>
    </location>
</feature>
<keyword evidence="3" id="KW-1185">Reference proteome</keyword>
<protein>
    <submittedName>
        <fullName evidence="2">Uncharacterized protein</fullName>
    </submittedName>
</protein>
<feature type="compositionally biased region" description="Basic and acidic residues" evidence="1">
    <location>
        <begin position="197"/>
        <end position="208"/>
    </location>
</feature>
<gene>
    <name evidence="2" type="ORF">U9M48_022944</name>
</gene>
<evidence type="ECO:0000256" key="1">
    <source>
        <dbReference type="SAM" id="MobiDB-lite"/>
    </source>
</evidence>
<dbReference type="AlphaFoldDB" id="A0AAQ3TM22"/>
<organism evidence="2 3">
    <name type="scientific">Paspalum notatum var. saurae</name>
    <dbReference type="NCBI Taxonomy" id="547442"/>
    <lineage>
        <taxon>Eukaryota</taxon>
        <taxon>Viridiplantae</taxon>
        <taxon>Streptophyta</taxon>
        <taxon>Embryophyta</taxon>
        <taxon>Tracheophyta</taxon>
        <taxon>Spermatophyta</taxon>
        <taxon>Magnoliopsida</taxon>
        <taxon>Liliopsida</taxon>
        <taxon>Poales</taxon>
        <taxon>Poaceae</taxon>
        <taxon>PACMAD clade</taxon>
        <taxon>Panicoideae</taxon>
        <taxon>Andropogonodae</taxon>
        <taxon>Paspaleae</taxon>
        <taxon>Paspalinae</taxon>
        <taxon>Paspalum</taxon>
    </lineage>
</organism>